<dbReference type="SUPFAM" id="SSF101478">
    <property type="entry name" value="ADP-ribosylglycohydrolase"/>
    <property type="match status" value="1"/>
</dbReference>
<accession>A0A0F9ELS1</accession>
<dbReference type="InterPro" id="IPR036705">
    <property type="entry name" value="Ribosyl_crysJ1_sf"/>
</dbReference>
<reference evidence="1" key="1">
    <citation type="journal article" date="2015" name="Nature">
        <title>Complex archaea that bridge the gap between prokaryotes and eukaryotes.</title>
        <authorList>
            <person name="Spang A."/>
            <person name="Saw J.H."/>
            <person name="Jorgensen S.L."/>
            <person name="Zaremba-Niedzwiedzka K."/>
            <person name="Martijn J."/>
            <person name="Lind A.E."/>
            <person name="van Eijk R."/>
            <person name="Schleper C."/>
            <person name="Guy L."/>
            <person name="Ettema T.J."/>
        </authorList>
    </citation>
    <scope>NUCLEOTIDE SEQUENCE</scope>
</reference>
<evidence type="ECO:0008006" key="2">
    <source>
        <dbReference type="Google" id="ProtNLM"/>
    </source>
</evidence>
<gene>
    <name evidence="1" type="ORF">LCGC14_2059260</name>
</gene>
<organism evidence="1">
    <name type="scientific">marine sediment metagenome</name>
    <dbReference type="NCBI Taxonomy" id="412755"/>
    <lineage>
        <taxon>unclassified sequences</taxon>
        <taxon>metagenomes</taxon>
        <taxon>ecological metagenomes</taxon>
    </lineage>
</organism>
<proteinExistence type="predicted"/>
<sequence>LGHDCEVTAYLVGSLSGTALGVNEIPQRWLNQLDLSDEVKKVITNFVQTVKKRN</sequence>
<comment type="caution">
    <text evidence="1">The sequence shown here is derived from an EMBL/GenBank/DDBJ whole genome shotgun (WGS) entry which is preliminary data.</text>
</comment>
<dbReference type="Gene3D" id="1.10.4080.10">
    <property type="entry name" value="ADP-ribosylation/Crystallin J1"/>
    <property type="match status" value="1"/>
</dbReference>
<feature type="non-terminal residue" evidence="1">
    <location>
        <position position="1"/>
    </location>
</feature>
<dbReference type="AlphaFoldDB" id="A0A0F9ELS1"/>
<protein>
    <recommendedName>
        <fullName evidence="2">ADP-ribosylglycohydrolase</fullName>
    </recommendedName>
</protein>
<evidence type="ECO:0000313" key="1">
    <source>
        <dbReference type="EMBL" id="KKL74999.1"/>
    </source>
</evidence>
<dbReference type="EMBL" id="LAZR01024480">
    <property type="protein sequence ID" value="KKL74999.1"/>
    <property type="molecule type" value="Genomic_DNA"/>
</dbReference>
<name>A0A0F9ELS1_9ZZZZ</name>